<accession>D2XIT4</accession>
<protein>
    <submittedName>
        <fullName evidence="1">Uncharacterized protein</fullName>
    </submittedName>
</protein>
<proteinExistence type="predicted"/>
<evidence type="ECO:0000313" key="1">
    <source>
        <dbReference type="EMBL" id="ADB12543.1"/>
    </source>
</evidence>
<name>D2XIT4_9BACT</name>
<sequence length="57" mass="6156">MATEHSVAVFLSDRCALCGKNFFVAADQAAGRRWSSRILLARISSASSISTWLPSVL</sequence>
<reference evidence="1" key="2">
    <citation type="journal article" date="2010" name="J. Microbiol.">
        <title>Metagenomic assessment of a sulfur-oxidizing enrichment culture derived from marine sediment.</title>
        <authorList>
            <person name="Jung M.Y."/>
            <person name="Pham V."/>
            <person name="Park S.J."/>
            <person name="Kim S.J."/>
            <person name="Chae J.C."/>
            <person name="Roh Y."/>
            <person name="Rhee S.K."/>
        </authorList>
    </citation>
    <scope>NUCLEOTIDE SEQUENCE</scope>
</reference>
<dbReference type="EMBL" id="GU177851">
    <property type="protein sequence ID" value="ADB12543.1"/>
    <property type="molecule type" value="Genomic_DNA"/>
</dbReference>
<reference evidence="1" key="1">
    <citation type="submission" date="2009-11" db="EMBL/GenBank/DDBJ databases">
        <authorList>
            <person name="Rhee S.-K."/>
            <person name="Park S.-J."/>
        </authorList>
    </citation>
    <scope>NUCLEOTIDE SEQUENCE</scope>
</reference>
<organism evidence="1">
    <name type="scientific">uncultured bacterium 9F08</name>
    <dbReference type="NCBI Taxonomy" id="697051"/>
    <lineage>
        <taxon>Bacteria</taxon>
        <taxon>environmental samples</taxon>
    </lineage>
</organism>
<dbReference type="AlphaFoldDB" id="D2XIT4"/>